<evidence type="ECO:0000313" key="6">
    <source>
        <dbReference type="Proteomes" id="UP001161757"/>
    </source>
</evidence>
<feature type="compositionally biased region" description="Basic and acidic residues" evidence="4">
    <location>
        <begin position="77"/>
        <end position="99"/>
    </location>
</feature>
<dbReference type="AlphaFoldDB" id="A0AAN6EUM0"/>
<comment type="caution">
    <text evidence="5">The sequence shown here is derived from an EMBL/GenBank/DDBJ whole genome shotgun (WGS) entry which is preliminary data.</text>
</comment>
<dbReference type="InterPro" id="IPR039723">
    <property type="entry name" value="Vps71/ZNHIT1"/>
</dbReference>
<dbReference type="GO" id="GO:0006338">
    <property type="term" value="P:chromatin remodeling"/>
    <property type="evidence" value="ECO:0007669"/>
    <property type="project" value="InterPro"/>
</dbReference>
<dbReference type="Proteomes" id="UP001161757">
    <property type="component" value="Unassembled WGS sequence"/>
</dbReference>
<accession>A0AAN6EUM0</accession>
<evidence type="ECO:0000256" key="4">
    <source>
        <dbReference type="SAM" id="MobiDB-lite"/>
    </source>
</evidence>
<feature type="region of interest" description="Disordered" evidence="4">
    <location>
        <begin position="145"/>
        <end position="283"/>
    </location>
</feature>
<sequence length="380" mass="40336">MPLIEELPVASTTGRPSHGWAYVPADGSNNPLPAAPLGSRKRGRDALGTATATASLSVSARNKLSAKQEKAIQQRLNDLGKENYRDGAHIPVPKRDGGNRTKTTSNVRRILAYSRTFQHYLADEEAGVNVYGSAGIGIGLPADGGAPGSARASQQQRNSTPTVTPTTESKRRGGAPLTSAAAEREKDKPTPRGGRPSTLRRQQAAAAKEANASPVKKEDDTKDSVDVEMVDAPAPTLSEKQELPSSSTTGDHSQPQPQPPQEVLSVASAAAETEPSTYDPALDCDPLLRTRDVPKMPSERVMQALLAEPPLSYTAARAKPLEDGGGSAGSGLLLPKPPRWFCAICGYWGKLRCKYGCGERVCGLLECWRAHEGVCPLNAY</sequence>
<feature type="region of interest" description="Disordered" evidence="4">
    <location>
        <begin position="1"/>
        <end position="48"/>
    </location>
</feature>
<proteinExistence type="predicted"/>
<evidence type="ECO:0000256" key="2">
    <source>
        <dbReference type="ARBA" id="ARBA00022771"/>
    </source>
</evidence>
<reference evidence="5" key="1">
    <citation type="submission" date="2023-01" db="EMBL/GenBank/DDBJ databases">
        <title>Exophiala dermititidis isolated from Cystic Fibrosis Patient.</title>
        <authorList>
            <person name="Kurbessoian T."/>
            <person name="Crocker A."/>
            <person name="Murante D."/>
            <person name="Hogan D.A."/>
            <person name="Stajich J.E."/>
        </authorList>
    </citation>
    <scope>NUCLEOTIDE SEQUENCE</scope>
    <source>
        <strain evidence="5">Ex8</strain>
    </source>
</reference>
<dbReference type="EMBL" id="JAJGCB010000007">
    <property type="protein sequence ID" value="KAJ8991608.1"/>
    <property type="molecule type" value="Genomic_DNA"/>
</dbReference>
<feature type="compositionally biased region" description="Basic and acidic residues" evidence="4">
    <location>
        <begin position="215"/>
        <end position="225"/>
    </location>
</feature>
<dbReference type="GO" id="GO:0008270">
    <property type="term" value="F:zinc ion binding"/>
    <property type="evidence" value="ECO:0007669"/>
    <property type="project" value="UniProtKB-KW"/>
</dbReference>
<keyword evidence="3" id="KW-0862">Zinc</keyword>
<evidence type="ECO:0008006" key="7">
    <source>
        <dbReference type="Google" id="ProtNLM"/>
    </source>
</evidence>
<organism evidence="5 6">
    <name type="scientific">Exophiala dermatitidis</name>
    <name type="common">Black yeast-like fungus</name>
    <name type="synonym">Wangiella dermatitidis</name>
    <dbReference type="NCBI Taxonomy" id="5970"/>
    <lineage>
        <taxon>Eukaryota</taxon>
        <taxon>Fungi</taxon>
        <taxon>Dikarya</taxon>
        <taxon>Ascomycota</taxon>
        <taxon>Pezizomycotina</taxon>
        <taxon>Eurotiomycetes</taxon>
        <taxon>Chaetothyriomycetidae</taxon>
        <taxon>Chaetothyriales</taxon>
        <taxon>Herpotrichiellaceae</taxon>
        <taxon>Exophiala</taxon>
    </lineage>
</organism>
<feature type="compositionally biased region" description="Polar residues" evidence="4">
    <location>
        <begin position="243"/>
        <end position="255"/>
    </location>
</feature>
<feature type="compositionally biased region" description="Polar residues" evidence="4">
    <location>
        <begin position="151"/>
        <end position="167"/>
    </location>
</feature>
<gene>
    <name evidence="5" type="ORF">HRR80_004231</name>
</gene>
<dbReference type="PANTHER" id="PTHR13093">
    <property type="entry name" value="ZINC FINGER HIT DOMAIN CONTAINING PROTEIN 1"/>
    <property type="match status" value="1"/>
</dbReference>
<evidence type="ECO:0000256" key="1">
    <source>
        <dbReference type="ARBA" id="ARBA00022723"/>
    </source>
</evidence>
<keyword evidence="1" id="KW-0479">Metal-binding</keyword>
<dbReference type="CDD" id="cd21437">
    <property type="entry name" value="zf-HIT_ZNHIT1_like"/>
    <property type="match status" value="1"/>
</dbReference>
<protein>
    <recommendedName>
        <fullName evidence="7">HIT-type domain-containing protein</fullName>
    </recommendedName>
</protein>
<name>A0AAN6EUM0_EXODE</name>
<evidence type="ECO:0000313" key="5">
    <source>
        <dbReference type="EMBL" id="KAJ8991608.1"/>
    </source>
</evidence>
<keyword evidence="2" id="KW-0863">Zinc-finger</keyword>
<feature type="region of interest" description="Disordered" evidence="4">
    <location>
        <begin position="77"/>
        <end position="103"/>
    </location>
</feature>
<evidence type="ECO:0000256" key="3">
    <source>
        <dbReference type="ARBA" id="ARBA00022833"/>
    </source>
</evidence>